<dbReference type="SUPFAM" id="SSF56059">
    <property type="entry name" value="Glutathione synthetase ATP-binding domain-like"/>
    <property type="match status" value="1"/>
</dbReference>
<dbReference type="RefSeq" id="WP_161353136.1">
    <property type="nucleotide sequence ID" value="NZ_JAVRES010000005.1"/>
</dbReference>
<proteinExistence type="predicted"/>
<dbReference type="Pfam" id="PF14397">
    <property type="entry name" value="ATPgrasp_ST"/>
    <property type="match status" value="1"/>
</dbReference>
<dbReference type="Proteomes" id="UP001183535">
    <property type="component" value="Unassembled WGS sequence"/>
</dbReference>
<reference evidence="3" key="1">
    <citation type="submission" date="2023-07" db="EMBL/GenBank/DDBJ databases">
        <title>30 novel species of actinomycetes from the DSMZ collection.</title>
        <authorList>
            <person name="Nouioui I."/>
        </authorList>
    </citation>
    <scope>NUCLEOTIDE SEQUENCE [LARGE SCALE GENOMIC DNA]</scope>
    <source>
        <strain evidence="3">DSM 41981</strain>
    </source>
</reference>
<feature type="domain" description="Alpha-L-glutamate ligase-related protein ATP-grasp" evidence="1">
    <location>
        <begin position="59"/>
        <end position="319"/>
    </location>
</feature>
<evidence type="ECO:0000313" key="2">
    <source>
        <dbReference type="EMBL" id="MDT0435999.1"/>
    </source>
</evidence>
<keyword evidence="3" id="KW-1185">Reference proteome</keyword>
<name>A0ABD5EQL9_9ACTN</name>
<evidence type="ECO:0000313" key="3">
    <source>
        <dbReference type="Proteomes" id="UP001183535"/>
    </source>
</evidence>
<dbReference type="InterPro" id="IPR039523">
    <property type="entry name" value="RimK-rel_E_lig_ATP-grasp"/>
</dbReference>
<sequence>MADVWRRRHAVSEDHVLLDALLLALRTGCDSRDIAALRRCGRSGLDALNGVVPRARRAEHRDWNNCAVAAALVNDKTECNRRLGSAGIDVPRQVPVPPTTRIRARDGGPAAQVLEFSHPDIPPGTLCVLKDRQGLQGDSVWAARTCQEPSPGHHEAAKGSEQLRELVRGDRLVAEERLRPPDWFAEAGDTALPTVRVVTSRLSGRTEVVGMVLFRGGPGAVAANRRQGGTAHLMGEDGSFGDGLDAQGADRGPCAYVLPAPWATGMRAMCVRAHRLFPCLGSVGWDVGLAQRGPVLLEGNPNWGMNVPQLMPGRPMLQEFRRTRIREDWRSRPGARERGGP</sequence>
<gene>
    <name evidence="2" type="ORF">RM877_15050</name>
</gene>
<evidence type="ECO:0000259" key="1">
    <source>
        <dbReference type="Pfam" id="PF14397"/>
    </source>
</evidence>
<comment type="caution">
    <text evidence="2">The sequence shown here is derived from an EMBL/GenBank/DDBJ whole genome shotgun (WGS) entry which is preliminary data.</text>
</comment>
<dbReference type="AlphaFoldDB" id="A0ABD5EQL9"/>
<accession>A0ABD5EQL9</accession>
<dbReference type="EMBL" id="JAVRES010000005">
    <property type="protein sequence ID" value="MDT0435999.1"/>
    <property type="molecule type" value="Genomic_DNA"/>
</dbReference>
<protein>
    <submittedName>
        <fullName evidence="2">Sugar-transfer associated ATP-grasp domain-containing protein</fullName>
    </submittedName>
</protein>
<organism evidence="2 3">
    <name type="scientific">Streptomyces doudnae</name>
    <dbReference type="NCBI Taxonomy" id="3075536"/>
    <lineage>
        <taxon>Bacteria</taxon>
        <taxon>Bacillati</taxon>
        <taxon>Actinomycetota</taxon>
        <taxon>Actinomycetes</taxon>
        <taxon>Kitasatosporales</taxon>
        <taxon>Streptomycetaceae</taxon>
        <taxon>Streptomyces</taxon>
    </lineage>
</organism>